<evidence type="ECO:0000313" key="15">
    <source>
        <dbReference type="EMBL" id="CAD5214439.1"/>
    </source>
</evidence>
<evidence type="ECO:0000256" key="5">
    <source>
        <dbReference type="ARBA" id="ARBA00022679"/>
    </source>
</evidence>
<evidence type="ECO:0000256" key="8">
    <source>
        <dbReference type="ARBA" id="ARBA00022989"/>
    </source>
</evidence>
<dbReference type="PANTHER" id="PTHR48438:SF1">
    <property type="entry name" value="ALPHA-(1,3)-FUCOSYLTRANSFERASE C-RELATED"/>
    <property type="match status" value="1"/>
</dbReference>
<evidence type="ECO:0000313" key="18">
    <source>
        <dbReference type="WBParaSite" id="BXY_0490600.1"/>
    </source>
</evidence>
<dbReference type="Gene3D" id="3.40.50.11660">
    <property type="entry name" value="Glycosyl transferase family 10, C-terminal domain"/>
    <property type="match status" value="1"/>
</dbReference>
<evidence type="ECO:0000256" key="10">
    <source>
        <dbReference type="ARBA" id="ARBA00023136"/>
    </source>
</evidence>
<evidence type="ECO:0000256" key="7">
    <source>
        <dbReference type="ARBA" id="ARBA00022968"/>
    </source>
</evidence>
<dbReference type="PANTHER" id="PTHR48438">
    <property type="entry name" value="ALPHA-(1,3)-FUCOSYLTRANSFERASE C-RELATED"/>
    <property type="match status" value="1"/>
</dbReference>
<dbReference type="eggNOG" id="KOG2619">
    <property type="taxonomic scope" value="Eukaryota"/>
</dbReference>
<keyword evidence="6 12" id="KW-0812">Transmembrane</keyword>
<feature type="transmembrane region" description="Helical" evidence="12">
    <location>
        <begin position="10"/>
        <end position="27"/>
    </location>
</feature>
<comment type="pathway">
    <text evidence="2">Protein modification; protein glycosylation.</text>
</comment>
<comment type="subcellular location">
    <subcellularLocation>
        <location evidence="1 12">Golgi apparatus</location>
        <location evidence="1 12">Golgi stack membrane</location>
        <topology evidence="1 12">Single-pass type II membrane protein</topology>
    </subcellularLocation>
</comment>
<evidence type="ECO:0000256" key="2">
    <source>
        <dbReference type="ARBA" id="ARBA00004922"/>
    </source>
</evidence>
<dbReference type="EC" id="2.4.1.-" evidence="12"/>
<evidence type="ECO:0000259" key="14">
    <source>
        <dbReference type="Pfam" id="PF17039"/>
    </source>
</evidence>
<dbReference type="InterPro" id="IPR055270">
    <property type="entry name" value="Glyco_tran_10_C"/>
</dbReference>
<dbReference type="UniPathway" id="UPA00378"/>
<gene>
    <name evidence="15" type="ORF">BXYJ_LOCUS3530</name>
</gene>
<dbReference type="OrthoDB" id="427096at2759"/>
<dbReference type="SUPFAM" id="SSF53756">
    <property type="entry name" value="UDP-Glycosyltransferase/glycogen phosphorylase"/>
    <property type="match status" value="1"/>
</dbReference>
<keyword evidence="9 12" id="KW-0333">Golgi apparatus</keyword>
<dbReference type="GO" id="GO:0008417">
    <property type="term" value="F:fucosyltransferase activity"/>
    <property type="evidence" value="ECO:0007669"/>
    <property type="project" value="InterPro"/>
</dbReference>
<feature type="domain" description="Fucosyltransferase N-terminal" evidence="14">
    <location>
        <begin position="55"/>
        <end position="163"/>
    </location>
</feature>
<evidence type="ECO:0000256" key="4">
    <source>
        <dbReference type="ARBA" id="ARBA00022676"/>
    </source>
</evidence>
<dbReference type="Pfam" id="PF17039">
    <property type="entry name" value="Glyco_tran_10_N"/>
    <property type="match status" value="1"/>
</dbReference>
<keyword evidence="11" id="KW-0325">Glycoprotein</keyword>
<dbReference type="AlphaFoldDB" id="A0A1I7RVZ3"/>
<proteinExistence type="inferred from homology"/>
<dbReference type="Proteomes" id="UP000095284">
    <property type="component" value="Unplaced"/>
</dbReference>
<dbReference type="WBParaSite" id="BXY_0490600.1">
    <property type="protein sequence ID" value="BXY_0490600.1"/>
    <property type="gene ID" value="BXY_0490600"/>
</dbReference>
<protein>
    <recommendedName>
        <fullName evidence="12">Fucosyltransferase</fullName>
        <ecNumber evidence="12">2.4.1.-</ecNumber>
    </recommendedName>
</protein>
<evidence type="ECO:0000313" key="17">
    <source>
        <dbReference type="Proteomes" id="UP000659654"/>
    </source>
</evidence>
<accession>A0A1I7RVZ3</accession>
<keyword evidence="7" id="KW-0735">Signal-anchor</keyword>
<dbReference type="Proteomes" id="UP000659654">
    <property type="component" value="Unassembled WGS sequence"/>
</dbReference>
<keyword evidence="4 12" id="KW-0328">Glycosyltransferase</keyword>
<name>A0A1I7RVZ3_BURXY</name>
<evidence type="ECO:0000256" key="6">
    <source>
        <dbReference type="ARBA" id="ARBA00022692"/>
    </source>
</evidence>
<dbReference type="GO" id="GO:0032580">
    <property type="term" value="C:Golgi cisterna membrane"/>
    <property type="evidence" value="ECO:0007669"/>
    <property type="project" value="UniProtKB-SubCell"/>
</dbReference>
<feature type="domain" description="Fucosyltransferase C-terminal" evidence="13">
    <location>
        <begin position="197"/>
        <end position="371"/>
    </location>
</feature>
<keyword evidence="17" id="KW-1185">Reference proteome</keyword>
<comment type="similarity">
    <text evidence="3 12">Belongs to the glycosyltransferase 10 family.</text>
</comment>
<evidence type="ECO:0000256" key="12">
    <source>
        <dbReference type="RuleBase" id="RU003832"/>
    </source>
</evidence>
<dbReference type="SMR" id="A0A1I7RVZ3"/>
<dbReference type="EMBL" id="CAJFDI010000002">
    <property type="protein sequence ID" value="CAD5214439.1"/>
    <property type="molecule type" value="Genomic_DNA"/>
</dbReference>
<evidence type="ECO:0000256" key="9">
    <source>
        <dbReference type="ARBA" id="ARBA00023034"/>
    </source>
</evidence>
<organism evidence="16 18">
    <name type="scientific">Bursaphelenchus xylophilus</name>
    <name type="common">Pinewood nematode worm</name>
    <name type="synonym">Aphelenchoides xylophilus</name>
    <dbReference type="NCBI Taxonomy" id="6326"/>
    <lineage>
        <taxon>Eukaryota</taxon>
        <taxon>Metazoa</taxon>
        <taxon>Ecdysozoa</taxon>
        <taxon>Nematoda</taxon>
        <taxon>Chromadorea</taxon>
        <taxon>Rhabditida</taxon>
        <taxon>Tylenchina</taxon>
        <taxon>Tylenchomorpha</taxon>
        <taxon>Aphelenchoidea</taxon>
        <taxon>Aphelenchoididae</taxon>
        <taxon>Bursaphelenchus</taxon>
    </lineage>
</organism>
<evidence type="ECO:0000256" key="3">
    <source>
        <dbReference type="ARBA" id="ARBA00008919"/>
    </source>
</evidence>
<dbReference type="Pfam" id="PF00852">
    <property type="entry name" value="Glyco_transf_10"/>
    <property type="match status" value="1"/>
</dbReference>
<reference evidence="18" key="1">
    <citation type="submission" date="2016-11" db="UniProtKB">
        <authorList>
            <consortium name="WormBaseParasite"/>
        </authorList>
    </citation>
    <scope>IDENTIFICATION</scope>
</reference>
<evidence type="ECO:0000313" key="16">
    <source>
        <dbReference type="Proteomes" id="UP000095284"/>
    </source>
</evidence>
<sequence>MPRGLQNPRIFGPLVVGLVLITYLFYYNSVEDKVFKLDVPDSEIPLTGGPSLGIKKPLILIYTKVFGDDPIAKDYLGGCPLKCQLTADKRLFTDAHAVVFHGGDFKAHDLPKKRANPTQKWVFWSMETKEAGYLKQSQDGIDALKPDWIMDYSTAAHIPHYYGGFYVDPQTAQGKGYQPVANLTTEEILKDKQFRGAIGFISNCGSKERLKAAKAMSKYMRVDIGGKCALDSSKKELCPRNTDCTPIINWNYFYLALENMNCVDYVSEKFTERLHLPVIPVVVSKRNYEHRFPKEAYIAMDDYKSAKELTDYLNHLMKHPSEYVKLFEWRKHWARAPWNGDGYRNGVCALCEKLMEEGNKPTEAIPNINKWRQDHAPCVDKVLPDSWFQ</sequence>
<keyword evidence="5 12" id="KW-0808">Transferase</keyword>
<evidence type="ECO:0000256" key="11">
    <source>
        <dbReference type="ARBA" id="ARBA00023180"/>
    </source>
</evidence>
<evidence type="ECO:0000256" key="1">
    <source>
        <dbReference type="ARBA" id="ARBA00004447"/>
    </source>
</evidence>
<dbReference type="InterPro" id="IPR031481">
    <property type="entry name" value="Glyco_tran_10_N"/>
</dbReference>
<evidence type="ECO:0000259" key="13">
    <source>
        <dbReference type="Pfam" id="PF00852"/>
    </source>
</evidence>
<dbReference type="InterPro" id="IPR001503">
    <property type="entry name" value="Glyco_trans_10"/>
</dbReference>
<keyword evidence="8 12" id="KW-1133">Transmembrane helix</keyword>
<dbReference type="InterPro" id="IPR038577">
    <property type="entry name" value="GT10-like_C_sf"/>
</dbReference>
<dbReference type="Proteomes" id="UP000582659">
    <property type="component" value="Unassembled WGS sequence"/>
</dbReference>
<keyword evidence="10 12" id="KW-0472">Membrane</keyword>
<dbReference type="EMBL" id="CAJFCV020000002">
    <property type="protein sequence ID" value="CAG9094909.1"/>
    <property type="molecule type" value="Genomic_DNA"/>
</dbReference>
<reference evidence="15" key="2">
    <citation type="submission" date="2020-09" db="EMBL/GenBank/DDBJ databases">
        <authorList>
            <person name="Kikuchi T."/>
        </authorList>
    </citation>
    <scope>NUCLEOTIDE SEQUENCE</scope>
    <source>
        <strain evidence="15">Ka4C1</strain>
    </source>
</reference>